<organism evidence="1 2">
    <name type="scientific">Luteipulveratus halotolerans</name>
    <dbReference type="NCBI Taxonomy" id="1631356"/>
    <lineage>
        <taxon>Bacteria</taxon>
        <taxon>Bacillati</taxon>
        <taxon>Actinomycetota</taxon>
        <taxon>Actinomycetes</taxon>
        <taxon>Micrococcales</taxon>
        <taxon>Dermacoccaceae</taxon>
        <taxon>Luteipulveratus</taxon>
    </lineage>
</organism>
<sequence>MIRLGDRDVLLLDWLSRYRYATAPQLARLCTGSSVRYLDRRLRQLCRVGYLHSARPLAGIPRIFAHTAAGAAAANRSYPKPTLSLGTVKHTLLCTDVAISYALLGHESVSERQVMEVDYWDGRTQVDPLTYAPFHQTGRKFPHMPDLVALPVPDDFKVSETLGDEAEILATRFPFPAHPGLDGKPLPWAVEVELTTKKRPEISRVLTGYGQSRHLAGVIYYATERSTATALSRTAQELGLLGTRVHVKRLRAHGEMR</sequence>
<protein>
    <recommendedName>
        <fullName evidence="3">Protein involved in plasmid replication-relaxation</fullName>
    </recommendedName>
</protein>
<accession>A0A0L6CEH3</accession>
<dbReference type="AlphaFoldDB" id="A0A0L6CEH3"/>
<dbReference type="STRING" id="1631356.VV01_01215"/>
<reference evidence="2" key="1">
    <citation type="submission" date="2015-03" db="EMBL/GenBank/DDBJ databases">
        <title>Luteipulveratus halotolerans sp. nov., a novel actinobacterium (Dermacoccaceae) from Sarawak, Malaysia.</title>
        <authorList>
            <person name="Juboi H."/>
            <person name="Basik A."/>
            <person name="Shamsul S.S."/>
            <person name="Arnold P."/>
            <person name="Schmitt E.K."/>
            <person name="Sanglier J.-J."/>
            <person name="Yeo T."/>
        </authorList>
    </citation>
    <scope>NUCLEOTIDE SEQUENCE [LARGE SCALE GENOMIC DNA]</scope>
    <source>
        <strain evidence="2">C296001</strain>
    </source>
</reference>
<evidence type="ECO:0000313" key="1">
    <source>
        <dbReference type="EMBL" id="KNX36079.1"/>
    </source>
</evidence>
<dbReference type="Proteomes" id="UP000037397">
    <property type="component" value="Unassembled WGS sequence"/>
</dbReference>
<evidence type="ECO:0000313" key="2">
    <source>
        <dbReference type="Proteomes" id="UP000037397"/>
    </source>
</evidence>
<gene>
    <name evidence="1" type="ORF">VV01_01215</name>
</gene>
<dbReference type="EMBL" id="LAIR01000002">
    <property type="protein sequence ID" value="KNX36079.1"/>
    <property type="molecule type" value="Genomic_DNA"/>
</dbReference>
<comment type="caution">
    <text evidence="1">The sequence shown here is derived from an EMBL/GenBank/DDBJ whole genome shotgun (WGS) entry which is preliminary data.</text>
</comment>
<keyword evidence="2" id="KW-1185">Reference proteome</keyword>
<name>A0A0L6CEH3_9MICO</name>
<dbReference type="OrthoDB" id="4175486at2"/>
<proteinExistence type="predicted"/>
<evidence type="ECO:0008006" key="3">
    <source>
        <dbReference type="Google" id="ProtNLM"/>
    </source>
</evidence>